<keyword evidence="3" id="KW-0963">Cytoplasm</keyword>
<feature type="compositionally biased region" description="Basic and acidic residues" evidence="11">
    <location>
        <begin position="2795"/>
        <end position="2810"/>
    </location>
</feature>
<dbReference type="GO" id="GO:0007156">
    <property type="term" value="P:homophilic cell adhesion via plasma membrane adhesion molecules"/>
    <property type="evidence" value="ECO:0007669"/>
    <property type="project" value="TreeGrafter"/>
</dbReference>
<feature type="region of interest" description="Disordered" evidence="11">
    <location>
        <begin position="3055"/>
        <end position="3132"/>
    </location>
</feature>
<evidence type="ECO:0000256" key="2">
    <source>
        <dbReference type="ARBA" id="ARBA00022443"/>
    </source>
</evidence>
<name>A0AAD9VUU2_9HYME</name>
<dbReference type="GO" id="GO:0040017">
    <property type="term" value="P:positive regulation of locomotion"/>
    <property type="evidence" value="ECO:0007669"/>
    <property type="project" value="UniProtKB-ARBA"/>
</dbReference>
<dbReference type="InterPro" id="IPR003598">
    <property type="entry name" value="Ig_sub2"/>
</dbReference>
<feature type="compositionally biased region" description="Basic and acidic residues" evidence="11">
    <location>
        <begin position="2721"/>
        <end position="2771"/>
    </location>
</feature>
<keyword evidence="8" id="KW-0393">Immunoglobulin domain</keyword>
<evidence type="ECO:0000256" key="9">
    <source>
        <dbReference type="ARBA" id="ARBA00037833"/>
    </source>
</evidence>
<feature type="domain" description="Ig-like" evidence="12">
    <location>
        <begin position="1710"/>
        <end position="1799"/>
    </location>
</feature>
<feature type="region of interest" description="Disordered" evidence="11">
    <location>
        <begin position="1935"/>
        <end position="2023"/>
    </location>
</feature>
<dbReference type="GO" id="GO:0031430">
    <property type="term" value="C:M band"/>
    <property type="evidence" value="ECO:0007669"/>
    <property type="project" value="UniProtKB-SubCell"/>
</dbReference>
<feature type="domain" description="Ig-like" evidence="12">
    <location>
        <begin position="4019"/>
        <end position="4117"/>
    </location>
</feature>
<dbReference type="FunFam" id="2.60.40.10:FF:000345">
    <property type="entry name" value="Muscle M-line assembly protein unc-89"/>
    <property type="match status" value="1"/>
</dbReference>
<feature type="compositionally biased region" description="Basic and acidic residues" evidence="11">
    <location>
        <begin position="1941"/>
        <end position="1951"/>
    </location>
</feature>
<comment type="subcellular location">
    <subcellularLocation>
        <location evidence="9">Cytoplasm</location>
        <location evidence="9">Myofibril</location>
        <location evidence="9">Sarcomere</location>
        <location evidence="9">M line</location>
    </subcellularLocation>
</comment>
<feature type="domain" description="Ig-like" evidence="12">
    <location>
        <begin position="1491"/>
        <end position="1579"/>
    </location>
</feature>
<dbReference type="SMART" id="SM00150">
    <property type="entry name" value="SPEC"/>
    <property type="match status" value="5"/>
</dbReference>
<dbReference type="FunFam" id="2.60.40.10:FF:001151">
    <property type="entry name" value="Uncharacterized protein, isoform F"/>
    <property type="match status" value="1"/>
</dbReference>
<feature type="compositionally biased region" description="Basic and acidic residues" evidence="11">
    <location>
        <begin position="3461"/>
        <end position="3470"/>
    </location>
</feature>
<proteinExistence type="inferred from homology"/>
<dbReference type="Gene3D" id="1.20.58.60">
    <property type="match status" value="4"/>
</dbReference>
<keyword evidence="6" id="KW-1015">Disulfide bond</keyword>
<feature type="compositionally biased region" description="Basic and acidic residues" evidence="11">
    <location>
        <begin position="3505"/>
        <end position="3523"/>
    </location>
</feature>
<feature type="compositionally biased region" description="Basic and acidic residues" evidence="11">
    <location>
        <begin position="3414"/>
        <end position="3424"/>
    </location>
</feature>
<dbReference type="GO" id="GO:0019899">
    <property type="term" value="F:enzyme binding"/>
    <property type="evidence" value="ECO:0007669"/>
    <property type="project" value="UniProtKB-ARBA"/>
</dbReference>
<evidence type="ECO:0000256" key="10">
    <source>
        <dbReference type="SAM" id="Coils"/>
    </source>
</evidence>
<feature type="domain" description="Ig-like" evidence="12">
    <location>
        <begin position="1822"/>
        <end position="1909"/>
    </location>
</feature>
<keyword evidence="10" id="KW-0175">Coiled coil</keyword>
<keyword evidence="7" id="KW-0514">Muscle protein</keyword>
<feature type="coiled-coil region" evidence="10">
    <location>
        <begin position="1124"/>
        <end position="1205"/>
    </location>
</feature>
<evidence type="ECO:0000256" key="1">
    <source>
        <dbReference type="ARBA" id="ARBA00006692"/>
    </source>
</evidence>
<evidence type="ECO:0000313" key="13">
    <source>
        <dbReference type="EMBL" id="KAK2586835.1"/>
    </source>
</evidence>
<dbReference type="Pfam" id="PF25101">
    <property type="entry name" value="Spectrin_7"/>
    <property type="match status" value="1"/>
</dbReference>
<feature type="domain" description="Ig-like" evidence="12">
    <location>
        <begin position="2171"/>
        <end position="2261"/>
    </location>
</feature>
<evidence type="ECO:0000313" key="14">
    <source>
        <dbReference type="Proteomes" id="UP001258017"/>
    </source>
</evidence>
<feature type="compositionally biased region" description="Low complexity" evidence="11">
    <location>
        <begin position="1962"/>
        <end position="1975"/>
    </location>
</feature>
<sequence>MVDGHDSMEVDKSPEGHGEDMQMVLQDKENAQQQATNGSTPTTTISTIAVQSGETRLVIALLQSGEWLRLKVLEVQPELTKLGSTVKDATELSNAHDEVLLRLQSKQSPVEELLRQADQLISTQRPRAEVYAAMAETLGQAWRDVNDLLERRKQILDSNVLFQCRAEEYRESMKALEMACNDTLLPIEIEAVKNFLSKIHDLRKTMLETLMGALQEGKTLLDKLKEIANEGTLDSRPDKIKIEADHAVLKVERWLEDLHDKRRLIEASFRSRKTQLEQCLALALLATDLRDLEEILNDRIAALSSSCDQLGDSSSSAELLLFELKKLQAEAKEFQDRSIKITKSTERLVSSGHFAGEQATEQAYAILGAAADYVNDLDQYEALLNRAVAFFEAARSAITKLDQLEIQLVTTEHPPFSTRLARFHAQTVSTIEDVTSKPLMEGYALLDITGRGAPGAEGVKRTVEELESRKIRLLERCTAHEEENLEISRMISTFLEKHEELHSWMINIAEAFLQGHQDMGSDLPMANDFYQLHRQLLNDLEKRTNEVEHLEFEILPIRERLDEAQWRELQKKVVDLQNSWSRTKSVVARRIDLGSLYVQFHEVVDELRNKIEAFENDLKSHADILNEAWIEDLKNKWKALQPVYLKLSNSGRVFLDEAAKIDDPYLDVPRACLCVQTLLEKFSNRQLTITESWEKWQTTIKILRERRIERERKIEESTRTLEWVSKFGEQLYPVITCQSSRVDSVLRDLEGSRRRIVPELNKAVDELDARIKSIDNLVEKGEMQVDRQISERLLEMHEKLHSTAKNYKDLLNSLISIFESLHEVEHKVDESRTKVDHLTSFSKLYDLDTAVNELEMLKRAIMESLKRIQAEIEVVIARIKQIEPPEAALEDIEKLRQAVDSIASPFQSFTLETLTRIEEHRRICIFGEDLSRIDSDLRDLSDQLQTVDARFHENLQAAKAASNAFSQFEATMTMLEQRIDIFVRTTEETIATSAPHVRNDLASLKERWRNLKSRMEDAKKRMVLCIQYFELLEEAKEWYREGGKLFIVVARKATSVKIPQDAIDLLQEIEHYLKPGEQNQENRIERLKELSTIIFGTERLPQFNEVIVENRQMLDSFAVISSELRTIAQNLQNAEDLREKLRIEKLEADEKLYAVKREMAAAEAAREEAENARKIAEKLAAETLERAEMEARRLKEEKLAKLEAEKVSAPPSFSVSAQTDQFDSTDQKYIHETHTSAVTKKEIHILQKMEIEKIVPIVEREPSPPKKIITEESHRPSSRKAVHEEERKVSPEFTLPLNDATVQEGDRFTFECRLIGYPIPEVVWYKDGISILNNPDYLTTFHQGICTLTIEETFAEDSAKFTCKAFNNVGSAETSATLTVKETAPEEQPSPPLFVKELQPSLAVEGSSHRLECTVTGNPLPTVQWYKNETNIDNSPDYVITYNNGEACLSFEEVFLDDRATYTCKATNRLGQVSTSALLDVESMEASTEKPYFLTPLSNAMARAGQRVKLECEATGNPMPRLSWTHDGKPIEETTHTKIQTEGGRTNLIISEAFPKDAGCYTVIARNDVGEASVSCNVSVKGRLPRETSDSEFACSDMEPTEPKIQLRLKDHEIFEGRTVRLDCVIVGQPEPEVIWYHNDKPVKESADFQLLFQGDKCSLVIHEAFLDDAGIYKVVAINSGGEASSQCILTVIPGTGDKAAEPTVTGLPPKFVKLPTDSLVAEGEDAIFECAVTGEPKPEIKWYSDNNEIVEDNRITIKQKEDGTVTLKILSAIPEDKGNYVVKATNLHGEAKAFARLVVRSLGDFRKKEEFVKMEEKLIPPSFKERFTDRLVPEGISTKFECIVIGKPAPKIQWLFNDRPVHGKDFLVSVSGDRQVLTIPDTGSSHAGTISCVAENTAGKASCDAKLEIGTEPKREEGVERVLELLEVTPVENMHAASSSEKHFSSEKISEGGGTGNQILTKLSETVTESTTTHKSTKKEFVSSMMSSTVAPSGQEPTSVTVKTTVHSTEQSSSENGAPPIVQSQKIEEFEKIIQDQPGEIRQEKTVVVSQGEEGIKRDLKSTQVQKPSRKSTAPRFVSPLTGMIVDQGADIVLEGIVDGYPLPNISWSKNGQELQVKDGAKTSYAHNHVRLELKNVNVKNAGRYTCTANNEVGSASSTADLVVKKTIFPPVFGRRLQAQVVKRGDRVLMEVEITGTPEPTVTWYKDDVPIREQPPELRIRQQGNCYILQIDKAEKSHAGKYMVRATNAGGEAQSIADFAVFEPTPDTMTEVHKTVIYENVHDKKIIQPDGKKFDVPSAILKTEQIATTTIQPSSTLKTIPPPTPTLSTIRTTQSVGEPETKTCRSETISSTIESHQTEIKSEQKFHMKLEHKTPSIFEPKARPEQTTTVKQVIQEEIGSKLFEPKSTTVEETKIENENVETSTIARKDALSFFESITKESETVPKGPKEMIKLIDDVDGKDHAVKVGKLTQNYERSTTFQEVKKPEPKSMEYQTTKRSVQDIFTKLEHGSTSRGVDNKLFEFPYEEYKLPLLDTRKTILEDVTASGSPIDATLSISKLQAQSESAEAMLKGFNLVPEPPPEIGYMPKPEEMKKKSPEVPLKAKQLQESLEKNLSPIDAPIGGVKIFPTTPQKIPESPKVTKKPFTMPPPPFELEKKEVVEEICIKKDVHEKKDIKILKEVKIEPPKFEVPKFEAPKFEVPKFEAPKFEAPKFEAPKFEAPKFEPPKFEPPKFEPPKFEPPKFEPQKFEPPKCEPPKFEPPKFEAPKYEPSKFVPPPTVRPASPPRPWSSSSDIETRSHVSTDISEYRCHSAASSHQEILRSTSPRPSADGLAMEKSWAKKCTDATRKSWPPPSESTTTTHKQEWQLPGDDYKTSTKEFKQETEHTPDGGIKKTSVESSSTLEKRSWSSKQERIEKVVERPPSPPKVKPIIYKAETIKVDHAINTIQEKSIHEKYTSEYDIHKKESSEKTIEELSLKSPWSTETDLKAPSLVKSVEPPRKPFIPPQETTTRSECYSYDSMILEPGPPPEIGYVPPPIIKEKKIEKIEKTIEMSLETQPAKIPPGAIRTIPPPPSQKKEEPPPVLPPKDVRMTPPPVPAKQSSLEGLEPFPFKPAPSPTVTKPATKLLPPPTPTKFVKGAFSGDYESDVDVHVKPKWRPYESDSEEPRYRRVQAPVAKQTIRPRSTEPEPLPPSRFDVPPTEFIGASKSMLSEETQQKMYKKTTYKRHEKEIKQQQQPKYQPSQPQTPPIILKPGSPPIYVQPNTKVQAPPKSPPTKKPESPKFKVKTFQQESGYMADTDEPLQQKISNISIQKSFGKQEGSSSSSTSHMESRTSYSESKSEYFESKSYHSHQQQKKELSSFAPVTPPSTSLPIQKPVVQQQRTSFMEKSYSSSSGTEPTKLKNAKETVYTTDHSTHRKMETTRKIQPPSPSPSRFVKGEFRESDYESDYDGRIASVWKPRTGDTDDRSFKPVKPTLTGSGKPKEPFVVTTPAEKRIEETLSSFDQRRSMKEVEQESRTEDRSMVTPTKTKQVLLPGSPPELAYAPPQGQETYYEARTGMPYHNAIGTETRKTVRMDESTENSRRIVTVEQTSRVIKFGDAQKTKTELGSADSMPSTQKQPKSYYRVPTPKKFVQGQFRESDYESDADSSRIRPKWTPADSDSEDPRYRRVQPPAGKTTRSTSLPVRQEHVVSPLEFDTGPPTIKRQTSLTQLRDEVRANKLESQKLQQQTSISRQDEQVLQPGSPPEFGFISRTDVKKAANHVASRHMSDMTSTFKSKTEKFVNDIQSDLKQGKPILKHPAESRVSDGDEPRTYREESRVAEHGTKQIDPDTGLIYFKYDFGYEFGVVLPGEGKKTITSTNKTIQGQRRASDIEVPIVHEFTTKKENGYAKKGTTTSSSTRPNKSATKFGPSKTVKWEPTSESEFSEAEDTKNARRRHPGVGAGGDTMPPPPSLVIPCSPSPSRWDHTTPSPLSLSPSLPSLSPRYSSATGPSSNVDSAGSPWPTSNGVSSTKEVIQPYLEILPKKAPLFITPLRDIAVVSGQTARFECIVQAEPQPNILWSKDGRIIENSSSYEIHYRNGVCRLTITHAFPDDAGTYACTATNGLGSTVTSATLQVPGNRRSIYAPI</sequence>
<dbReference type="GO" id="GO:0008104">
    <property type="term" value="P:intracellular protein localization"/>
    <property type="evidence" value="ECO:0007669"/>
    <property type="project" value="UniProtKB-ARBA"/>
</dbReference>
<feature type="compositionally biased region" description="Polar residues" evidence="11">
    <location>
        <begin position="1985"/>
        <end position="1998"/>
    </location>
</feature>
<feature type="compositionally biased region" description="Polar residues" evidence="11">
    <location>
        <begin position="3894"/>
        <end position="3907"/>
    </location>
</feature>
<feature type="compositionally biased region" description="Polar residues" evidence="11">
    <location>
        <begin position="2813"/>
        <end position="2827"/>
    </location>
</feature>
<dbReference type="InterPro" id="IPR050958">
    <property type="entry name" value="Cell_Adh-Cytoskel_Orgn"/>
</dbReference>
<feature type="region of interest" description="Disordered" evidence="11">
    <location>
        <begin position="2054"/>
        <end position="2075"/>
    </location>
</feature>
<feature type="domain" description="Ig-like" evidence="12">
    <location>
        <begin position="2076"/>
        <end position="2164"/>
    </location>
</feature>
<feature type="compositionally biased region" description="Polar residues" evidence="11">
    <location>
        <begin position="3986"/>
        <end position="4011"/>
    </location>
</feature>
<dbReference type="InterPro" id="IPR058157">
    <property type="entry name" value="Spectrin_met"/>
</dbReference>
<feature type="region of interest" description="Disordered" evidence="11">
    <location>
        <begin position="3726"/>
        <end position="3750"/>
    </location>
</feature>
<dbReference type="SUPFAM" id="SSF46966">
    <property type="entry name" value="Spectrin repeat"/>
    <property type="match status" value="4"/>
</dbReference>
<dbReference type="GO" id="GO:0045214">
    <property type="term" value="P:sarcomere organization"/>
    <property type="evidence" value="ECO:0007669"/>
    <property type="project" value="UniProtKB-ARBA"/>
</dbReference>
<evidence type="ECO:0000256" key="4">
    <source>
        <dbReference type="ARBA" id="ARBA00022729"/>
    </source>
</evidence>
<feature type="domain" description="Ig-like" evidence="12">
    <location>
        <begin position="1291"/>
        <end position="1379"/>
    </location>
</feature>
<dbReference type="SMART" id="SM00408">
    <property type="entry name" value="IGc2"/>
    <property type="match status" value="9"/>
</dbReference>
<comment type="caution">
    <text evidence="13">The sequence shown here is derived from an EMBL/GenBank/DDBJ whole genome shotgun (WGS) entry which is preliminary data.</text>
</comment>
<evidence type="ECO:0000256" key="6">
    <source>
        <dbReference type="ARBA" id="ARBA00023157"/>
    </source>
</evidence>
<evidence type="ECO:0000256" key="8">
    <source>
        <dbReference type="ARBA" id="ARBA00023319"/>
    </source>
</evidence>
<feature type="compositionally biased region" description="Pro residues" evidence="11">
    <location>
        <begin position="2774"/>
        <end position="2788"/>
    </location>
</feature>
<dbReference type="InterPro" id="IPR018159">
    <property type="entry name" value="Spectrin/alpha-actinin"/>
</dbReference>
<dbReference type="InterPro" id="IPR003599">
    <property type="entry name" value="Ig_sub"/>
</dbReference>
<gene>
    <name evidence="13" type="ORF">KPH14_009774</name>
</gene>
<dbReference type="InterPro" id="IPR013783">
    <property type="entry name" value="Ig-like_fold"/>
</dbReference>
<feature type="compositionally biased region" description="Polar residues" evidence="11">
    <location>
        <begin position="3368"/>
        <end position="3398"/>
    </location>
</feature>
<feature type="region of interest" description="Disordered" evidence="11">
    <location>
        <begin position="2626"/>
        <end position="2649"/>
    </location>
</feature>
<feature type="region of interest" description="Disordered" evidence="11">
    <location>
        <begin position="1267"/>
        <end position="1287"/>
    </location>
</feature>
<feature type="region of interest" description="Disordered" evidence="11">
    <location>
        <begin position="2721"/>
        <end position="2928"/>
    </location>
</feature>
<dbReference type="PANTHER" id="PTHR45080:SF8">
    <property type="entry name" value="IG-LIKE DOMAIN-CONTAINING PROTEIN"/>
    <property type="match status" value="1"/>
</dbReference>
<feature type="compositionally biased region" description="Basic and acidic residues" evidence="11">
    <location>
        <begin position="3159"/>
        <end position="3169"/>
    </location>
</feature>
<feature type="region of interest" description="Disordered" evidence="11">
    <location>
        <begin position="3457"/>
        <end position="3491"/>
    </location>
</feature>
<feature type="compositionally biased region" description="Low complexity" evidence="11">
    <location>
        <begin position="1999"/>
        <end position="2010"/>
    </location>
</feature>
<feature type="compositionally biased region" description="Basic and acidic residues" evidence="11">
    <location>
        <begin position="2838"/>
        <end position="2848"/>
    </location>
</feature>
<protein>
    <recommendedName>
        <fullName evidence="12">Ig-like domain-containing protein</fullName>
    </recommendedName>
</protein>
<feature type="compositionally biased region" description="Low complexity" evidence="11">
    <location>
        <begin position="3322"/>
        <end position="3338"/>
    </location>
</feature>
<feature type="compositionally biased region" description="Basic and acidic residues" evidence="11">
    <location>
        <begin position="3569"/>
        <end position="3584"/>
    </location>
</feature>
<dbReference type="GO" id="GO:0005886">
    <property type="term" value="C:plasma membrane"/>
    <property type="evidence" value="ECO:0007669"/>
    <property type="project" value="TreeGrafter"/>
</dbReference>
<dbReference type="GO" id="GO:0060298">
    <property type="term" value="P:positive regulation of sarcomere organization"/>
    <property type="evidence" value="ECO:0007669"/>
    <property type="project" value="UniProtKB-ARBA"/>
</dbReference>
<organism evidence="13 14">
    <name type="scientific">Odynerus spinipes</name>
    <dbReference type="NCBI Taxonomy" id="1348599"/>
    <lineage>
        <taxon>Eukaryota</taxon>
        <taxon>Metazoa</taxon>
        <taxon>Ecdysozoa</taxon>
        <taxon>Arthropoda</taxon>
        <taxon>Hexapoda</taxon>
        <taxon>Insecta</taxon>
        <taxon>Pterygota</taxon>
        <taxon>Neoptera</taxon>
        <taxon>Endopterygota</taxon>
        <taxon>Hymenoptera</taxon>
        <taxon>Apocrita</taxon>
        <taxon>Aculeata</taxon>
        <taxon>Vespoidea</taxon>
        <taxon>Vespidae</taxon>
        <taxon>Eumeninae</taxon>
        <taxon>Odynerus</taxon>
    </lineage>
</organism>
<dbReference type="SUPFAM" id="SSF48726">
    <property type="entry name" value="Immunoglobulin"/>
    <property type="match status" value="9"/>
</dbReference>
<accession>A0AAD9VUU2</accession>
<evidence type="ECO:0000256" key="7">
    <source>
        <dbReference type="ARBA" id="ARBA00023179"/>
    </source>
</evidence>
<keyword evidence="4" id="KW-0732">Signal</keyword>
<dbReference type="SMART" id="SM00409">
    <property type="entry name" value="IG"/>
    <property type="match status" value="9"/>
</dbReference>
<dbReference type="Gene3D" id="2.60.40.10">
    <property type="entry name" value="Immunoglobulins"/>
    <property type="match status" value="9"/>
</dbReference>
<dbReference type="PANTHER" id="PTHR45080">
    <property type="entry name" value="CONTACTIN 5"/>
    <property type="match status" value="1"/>
</dbReference>
<dbReference type="GO" id="GO:0045989">
    <property type="term" value="P:positive regulation of striated muscle contraction"/>
    <property type="evidence" value="ECO:0007669"/>
    <property type="project" value="UniProtKB-ARBA"/>
</dbReference>
<feature type="compositionally biased region" description="Basic and acidic residues" evidence="11">
    <location>
        <begin position="3339"/>
        <end position="3348"/>
    </location>
</feature>
<dbReference type="CDD" id="cd00176">
    <property type="entry name" value="SPEC"/>
    <property type="match status" value="1"/>
</dbReference>
<feature type="domain" description="Ig-like" evidence="12">
    <location>
        <begin position="1391"/>
        <end position="1480"/>
    </location>
</feature>
<dbReference type="PROSITE" id="PS50835">
    <property type="entry name" value="IG_LIKE"/>
    <property type="match status" value="9"/>
</dbReference>
<feature type="compositionally biased region" description="Low complexity" evidence="11">
    <location>
        <begin position="3971"/>
        <end position="3985"/>
    </location>
</feature>
<evidence type="ECO:0000256" key="5">
    <source>
        <dbReference type="ARBA" id="ARBA00022737"/>
    </source>
</evidence>
<feature type="region of interest" description="Disordered" evidence="11">
    <location>
        <begin position="3159"/>
        <end position="3445"/>
    </location>
</feature>
<dbReference type="EMBL" id="JAIFRP010000010">
    <property type="protein sequence ID" value="KAK2586835.1"/>
    <property type="molecule type" value="Genomic_DNA"/>
</dbReference>
<keyword evidence="2" id="KW-0728">SH3 domain</keyword>
<dbReference type="Proteomes" id="UP001258017">
    <property type="component" value="Unassembled WGS sequence"/>
</dbReference>
<dbReference type="InterPro" id="IPR007110">
    <property type="entry name" value="Ig-like_dom"/>
</dbReference>
<feature type="compositionally biased region" description="Low complexity" evidence="11">
    <location>
        <begin position="3118"/>
        <end position="3127"/>
    </location>
</feature>
<feature type="region of interest" description="Disordered" evidence="11">
    <location>
        <begin position="3801"/>
        <end position="3824"/>
    </location>
</feature>
<dbReference type="InterPro" id="IPR013098">
    <property type="entry name" value="Ig_I-set"/>
</dbReference>
<feature type="coiled-coil region" evidence="10">
    <location>
        <begin position="597"/>
        <end position="624"/>
    </location>
</feature>
<feature type="domain" description="Ig-like" evidence="12">
    <location>
        <begin position="1603"/>
        <end position="1691"/>
    </location>
</feature>
<dbReference type="InterPro" id="IPR036179">
    <property type="entry name" value="Ig-like_dom_sf"/>
</dbReference>
<feature type="region of interest" description="Disordered" evidence="11">
    <location>
        <begin position="3885"/>
        <end position="4011"/>
    </location>
</feature>
<feature type="coiled-coil region" evidence="10">
    <location>
        <begin position="456"/>
        <end position="483"/>
    </location>
</feature>
<dbReference type="FunFam" id="2.60.40.10:FF:000425">
    <property type="entry name" value="Myosin light chain kinase"/>
    <property type="match status" value="2"/>
</dbReference>
<evidence type="ECO:0000259" key="12">
    <source>
        <dbReference type="PROSITE" id="PS50835"/>
    </source>
</evidence>
<keyword evidence="14" id="KW-1185">Reference proteome</keyword>
<dbReference type="FunFam" id="2.60.40.10:FF:000519">
    <property type="entry name" value="Muscle M-line assembly protein unc-89"/>
    <property type="match status" value="1"/>
</dbReference>
<keyword evidence="5" id="KW-0677">Repeat</keyword>
<comment type="similarity">
    <text evidence="1">Belongs to the protein kinase superfamily. CAMK Ser/Thr protein kinase family.</text>
</comment>
<feature type="compositionally biased region" description="Basic and acidic residues" evidence="11">
    <location>
        <begin position="2871"/>
        <end position="2896"/>
    </location>
</feature>
<feature type="compositionally biased region" description="Basic and acidic residues" evidence="11">
    <location>
        <begin position="2903"/>
        <end position="2920"/>
    </location>
</feature>
<feature type="compositionally biased region" description="Low complexity" evidence="11">
    <location>
        <begin position="3234"/>
        <end position="3244"/>
    </location>
</feature>
<evidence type="ECO:0000256" key="11">
    <source>
        <dbReference type="SAM" id="MobiDB-lite"/>
    </source>
</evidence>
<dbReference type="Pfam" id="PF07679">
    <property type="entry name" value="I-set"/>
    <property type="match status" value="9"/>
</dbReference>
<evidence type="ECO:0000256" key="3">
    <source>
        <dbReference type="ARBA" id="ARBA00022490"/>
    </source>
</evidence>
<feature type="region of interest" description="Disordered" evidence="11">
    <location>
        <begin position="3564"/>
        <end position="3687"/>
    </location>
</feature>
<feature type="region of interest" description="Disordered" evidence="11">
    <location>
        <begin position="2996"/>
        <end position="3022"/>
    </location>
</feature>
<dbReference type="FunFam" id="2.60.40.10:FF:000632">
    <property type="entry name" value="Uncharacterized protein, isoform B"/>
    <property type="match status" value="1"/>
</dbReference>
<reference evidence="13" key="2">
    <citation type="journal article" date="2023" name="Commun. Biol.">
        <title>Intrasexual cuticular hydrocarbon dimorphism in a wasp sheds light on hydrocarbon biosynthesis genes in Hymenoptera.</title>
        <authorList>
            <person name="Moris V.C."/>
            <person name="Podsiadlowski L."/>
            <person name="Martin S."/>
            <person name="Oeyen J.P."/>
            <person name="Donath A."/>
            <person name="Petersen M."/>
            <person name="Wilbrandt J."/>
            <person name="Misof B."/>
            <person name="Liedtke D."/>
            <person name="Thamm M."/>
            <person name="Scheiner R."/>
            <person name="Schmitt T."/>
            <person name="Niehuis O."/>
        </authorList>
    </citation>
    <scope>NUCLEOTIDE SEQUENCE</scope>
    <source>
        <strain evidence="13">GBR_01_08_01A</strain>
    </source>
</reference>
<reference evidence="13" key="1">
    <citation type="submission" date="2021-08" db="EMBL/GenBank/DDBJ databases">
        <authorList>
            <person name="Misof B."/>
            <person name="Oliver O."/>
            <person name="Podsiadlowski L."/>
            <person name="Donath A."/>
            <person name="Peters R."/>
            <person name="Mayer C."/>
            <person name="Rust J."/>
            <person name="Gunkel S."/>
            <person name="Lesny P."/>
            <person name="Martin S."/>
            <person name="Oeyen J.P."/>
            <person name="Petersen M."/>
            <person name="Panagiotis P."/>
            <person name="Wilbrandt J."/>
            <person name="Tanja T."/>
        </authorList>
    </citation>
    <scope>NUCLEOTIDE SEQUENCE</scope>
    <source>
        <strain evidence="13">GBR_01_08_01A</strain>
        <tissue evidence="13">Thorax + abdomen</tissue>
    </source>
</reference>
<feature type="region of interest" description="Disordered" evidence="11">
    <location>
        <begin position="3505"/>
        <end position="3546"/>
    </location>
</feature>
<feature type="compositionally biased region" description="Polar residues" evidence="11">
    <location>
        <begin position="3305"/>
        <end position="3316"/>
    </location>
</feature>
<dbReference type="FunFam" id="2.60.40.10:FF:000107">
    <property type="entry name" value="Myosin, light chain kinase a"/>
    <property type="match status" value="3"/>
</dbReference>